<feature type="domain" description="MoxR-vWA-beta-propeller ternary system" evidence="1">
    <location>
        <begin position="2"/>
        <end position="172"/>
    </location>
</feature>
<dbReference type="SUPFAM" id="SSF48452">
    <property type="entry name" value="TPR-like"/>
    <property type="match status" value="1"/>
</dbReference>
<organism evidence="2 3">
    <name type="scientific">Arcicella aurantiaca</name>
    <dbReference type="NCBI Taxonomy" id="591202"/>
    <lineage>
        <taxon>Bacteria</taxon>
        <taxon>Pseudomonadati</taxon>
        <taxon>Bacteroidota</taxon>
        <taxon>Cytophagia</taxon>
        <taxon>Cytophagales</taxon>
        <taxon>Flectobacillaceae</taxon>
        <taxon>Arcicella</taxon>
    </lineage>
</organism>
<comment type="caution">
    <text evidence="2">The sequence shown here is derived from an EMBL/GenBank/DDBJ whole genome shotgun (WGS) entry which is preliminary data.</text>
</comment>
<evidence type="ECO:0000313" key="2">
    <source>
        <dbReference type="EMBL" id="PWK28200.1"/>
    </source>
</evidence>
<gene>
    <name evidence="2" type="ORF">LV89_00979</name>
</gene>
<evidence type="ECO:0000259" key="1">
    <source>
        <dbReference type="Pfam" id="PF19919"/>
    </source>
</evidence>
<sequence length="574" mass="66750">MKLTIEPYHQNNYPLGGILIQGNQPHKWLSEIQAMGLLLENIIAYPIPATTPNSVWGCFLMVNLEKYKVDIRLNTFVQVINQVLYLPEKTTLYPSLSKHDIDKLFLDKPAILHPAFGLVELSEPINWFELVISPTQKATHCRRPADAVFIPKRISSFQIMPTSVEETLQQLEEKIFPQQKNFEDQPLNVFEKTKLLLYKQLFDKKAKITETESADYQEKPLFSLFKSVLNIFSKKESEITESMKEDFASLEKRNQKYLDKLLEMFQNNLEEALKYAIPLDEGTSRGSNSIRGADFSMRWSNFSLFGNNDSSVGGSTFFDNDGYFKLQKEYAEAAQKLIQQKQYHKAAFIFMKLLKNPFQAAKTLEDGGLYKDAASIYLKYVKDKNKAAICYEKGNMTVDAIELYKELNQNEKVGDLYVSINRQKEGFVYYQKVVDEYKNSYQYVKASLLYKNKMFDVESGQALLLDGWRNQRDAFNCLNNYLNNIHQDSTRWQELVSVYKEDVSPQNHDIFLNVLKYEFERDGEFSEGIRDMAYEVITKQLKTNPSVVSELRTYNKKDKQLVKDTMRYKLNVVK</sequence>
<dbReference type="Pfam" id="PF19919">
    <property type="entry name" value="bpX3"/>
    <property type="match status" value="1"/>
</dbReference>
<dbReference type="EMBL" id="QGGO01000004">
    <property type="protein sequence ID" value="PWK28200.1"/>
    <property type="molecule type" value="Genomic_DNA"/>
</dbReference>
<evidence type="ECO:0000313" key="3">
    <source>
        <dbReference type="Proteomes" id="UP000245489"/>
    </source>
</evidence>
<reference evidence="2 3" key="1">
    <citation type="submission" date="2018-05" db="EMBL/GenBank/DDBJ databases">
        <title>Genomic Encyclopedia of Archaeal and Bacterial Type Strains, Phase II (KMG-II): from individual species to whole genera.</title>
        <authorList>
            <person name="Goeker M."/>
        </authorList>
    </citation>
    <scope>NUCLEOTIDE SEQUENCE [LARGE SCALE GENOMIC DNA]</scope>
    <source>
        <strain evidence="2 3">DSM 22214</strain>
    </source>
</reference>
<proteinExistence type="predicted"/>
<accession>A0A316EY42</accession>
<dbReference type="InterPro" id="IPR045551">
    <property type="entry name" value="bpX3"/>
</dbReference>
<dbReference type="RefSeq" id="WP_109741759.1">
    <property type="nucleotide sequence ID" value="NZ_QGGO01000004.1"/>
</dbReference>
<name>A0A316EY42_9BACT</name>
<dbReference type="InterPro" id="IPR011990">
    <property type="entry name" value="TPR-like_helical_dom_sf"/>
</dbReference>
<protein>
    <recommendedName>
        <fullName evidence="1">MoxR-vWA-beta-propeller ternary system domain-containing protein</fullName>
    </recommendedName>
</protein>
<keyword evidence="3" id="KW-1185">Reference proteome</keyword>
<dbReference type="Proteomes" id="UP000245489">
    <property type="component" value="Unassembled WGS sequence"/>
</dbReference>
<dbReference type="AlphaFoldDB" id="A0A316EY42"/>
<dbReference type="Gene3D" id="1.25.40.10">
    <property type="entry name" value="Tetratricopeptide repeat domain"/>
    <property type="match status" value="1"/>
</dbReference>
<dbReference type="OrthoDB" id="1235043at2"/>